<sequence length="370" mass="40503">MRTSQPKRFKKMRGASKRYQCGAAIASWLIVGQIFCASAVMAQTQERALLTKTRGRVDPHTVGIVTTAGTGQRIANEISAVIAAGQETGPRGEMALRVVATVGSGGIQDIRDLLTKPGVDMSITPAILVDFVRATKALSGSAQKIVYIAPLYTEEVHVIARPDIQSIADLAGKAVNLGAPGGAADILGRELLNKMNLRVWPVNIGQHDALERIRTGELAATFIIEGKPLSWLHEYRRDAGFHLVPVPASLIVDDVYFPTTLTADDYPNLIAPGKSVETVAVLTALMVYDWPERSNRRRLLQSFVYKFFSHFAEFSTAPHHPKWKEVNLAAVLPGWRRFGPAESWLRQYRGDDPQFGSVQSGAPLPSDKLR</sequence>
<dbReference type="SUPFAM" id="SSF53850">
    <property type="entry name" value="Periplasmic binding protein-like II"/>
    <property type="match status" value="1"/>
</dbReference>
<accession>B8IA44</accession>
<dbReference type="AlphaFoldDB" id="B8IA44"/>
<dbReference type="STRING" id="460265.Mnod_2296"/>
<keyword evidence="2" id="KW-1185">Reference proteome</keyword>
<dbReference type="PANTHER" id="PTHR42941:SF1">
    <property type="entry name" value="SLL1037 PROTEIN"/>
    <property type="match status" value="1"/>
</dbReference>
<dbReference type="eggNOG" id="COG2358">
    <property type="taxonomic scope" value="Bacteria"/>
</dbReference>
<name>B8IA44_METNO</name>
<dbReference type="EMBL" id="CP001349">
    <property type="protein sequence ID" value="ACL57272.1"/>
    <property type="molecule type" value="Genomic_DNA"/>
</dbReference>
<dbReference type="KEGG" id="mno:Mnod_2296"/>
<reference evidence="1 2" key="1">
    <citation type="submission" date="2009-01" db="EMBL/GenBank/DDBJ databases">
        <title>Complete sequence of chromosome of Methylobacterium nodulans ORS 2060.</title>
        <authorList>
            <consortium name="US DOE Joint Genome Institute"/>
            <person name="Lucas S."/>
            <person name="Copeland A."/>
            <person name="Lapidus A."/>
            <person name="Glavina del Rio T."/>
            <person name="Dalin E."/>
            <person name="Tice H."/>
            <person name="Bruce D."/>
            <person name="Goodwin L."/>
            <person name="Pitluck S."/>
            <person name="Sims D."/>
            <person name="Brettin T."/>
            <person name="Detter J.C."/>
            <person name="Han C."/>
            <person name="Larimer F."/>
            <person name="Land M."/>
            <person name="Hauser L."/>
            <person name="Kyrpides N."/>
            <person name="Ivanova N."/>
            <person name="Marx C.J."/>
            <person name="Richardson P."/>
        </authorList>
    </citation>
    <scope>NUCLEOTIDE SEQUENCE [LARGE SCALE GENOMIC DNA]</scope>
    <source>
        <strain evidence="2">LMG 21967 / CNCM I-2342 / ORS 2060</strain>
    </source>
</reference>
<protein>
    <submittedName>
        <fullName evidence="1">TRAP-type uncharacterized transport system periplasmic component-like protein</fullName>
    </submittedName>
</protein>
<dbReference type="InterPro" id="IPR011852">
    <property type="entry name" value="TRAP_TAXI"/>
</dbReference>
<dbReference type="Gene3D" id="3.40.190.10">
    <property type="entry name" value="Periplasmic binding protein-like II"/>
    <property type="match status" value="2"/>
</dbReference>
<gene>
    <name evidence="1" type="ordered locus">Mnod_2296</name>
</gene>
<organism evidence="1 2">
    <name type="scientific">Methylobacterium nodulans (strain LMG 21967 / CNCM I-2342 / ORS 2060)</name>
    <dbReference type="NCBI Taxonomy" id="460265"/>
    <lineage>
        <taxon>Bacteria</taxon>
        <taxon>Pseudomonadati</taxon>
        <taxon>Pseudomonadota</taxon>
        <taxon>Alphaproteobacteria</taxon>
        <taxon>Hyphomicrobiales</taxon>
        <taxon>Methylobacteriaceae</taxon>
        <taxon>Methylobacterium</taxon>
    </lineage>
</organism>
<evidence type="ECO:0000313" key="1">
    <source>
        <dbReference type="EMBL" id="ACL57272.1"/>
    </source>
</evidence>
<dbReference type="HOGENOM" id="CLU_053508_0_0_5"/>
<dbReference type="Pfam" id="PF16868">
    <property type="entry name" value="NMT1_3"/>
    <property type="match status" value="1"/>
</dbReference>
<evidence type="ECO:0000313" key="2">
    <source>
        <dbReference type="Proteomes" id="UP000008207"/>
    </source>
</evidence>
<dbReference type="PANTHER" id="PTHR42941">
    <property type="entry name" value="SLL1037 PROTEIN"/>
    <property type="match status" value="1"/>
</dbReference>
<dbReference type="Proteomes" id="UP000008207">
    <property type="component" value="Chromosome"/>
</dbReference>
<proteinExistence type="predicted"/>